<proteinExistence type="predicted"/>
<sequence length="373" mass="43081">MTKQYAPYIFLKIEDYQVYAVCGWSRSSPQLIPSQSWLAILEIFTYCHDLELAYAIFNQTRLSPISKETAQKIAQYQHLICNQGLVLLREKDLTILEKDFNSLFDKQQQFSLNNFRENDSQLLNPFILLMLFSSCYLKNDLAEINQTAFNNTVLHLEKIGLLSPTVNSIDWGDLKRIAPFCQTFGFLRGKPIDRYYLDKFINEIKQEICGDILEIGATENARESYDLNSDSSYRVMNVCAWKGVDIVGDAHDTNTLEAESFDTIVLFNVLEHCYAPWLVLENIHKWLRPGGKCFVSVPSAVRIHHIPQDYWRPLPDAFNWMLRNFSQWQVFTYGNAMTVVASYYGVSAEELTTEELDSYHSDYPVITCVSAKK</sequence>
<dbReference type="Gene3D" id="3.40.50.150">
    <property type="entry name" value="Vaccinia Virus protein VP39"/>
    <property type="match status" value="1"/>
</dbReference>
<protein>
    <submittedName>
        <fullName evidence="2">Methyltransferase</fullName>
    </submittedName>
</protein>
<gene>
    <name evidence="2" type="ORF">CENA302_00455</name>
</gene>
<accession>A0A9Q5WBB1</accession>
<dbReference type="RefSeq" id="WP_079290355.1">
    <property type="nucleotide sequence ID" value="NZ_MTPU01000003.1"/>
</dbReference>
<feature type="domain" description="Methyltransferase type 11" evidence="1">
    <location>
        <begin position="246"/>
        <end position="295"/>
    </location>
</feature>
<dbReference type="InterPro" id="IPR013216">
    <property type="entry name" value="Methyltransf_11"/>
</dbReference>
<dbReference type="CDD" id="cd02440">
    <property type="entry name" value="AdoMet_MTases"/>
    <property type="match status" value="1"/>
</dbReference>
<comment type="caution">
    <text evidence="2">The sequence shown here is derived from an EMBL/GenBank/DDBJ whole genome shotgun (WGS) entry which is preliminary data.</text>
</comment>
<dbReference type="SUPFAM" id="SSF53335">
    <property type="entry name" value="S-adenosyl-L-methionine-dependent methyltransferases"/>
    <property type="match status" value="1"/>
</dbReference>
<dbReference type="GO" id="GO:0032259">
    <property type="term" value="P:methylation"/>
    <property type="evidence" value="ECO:0007669"/>
    <property type="project" value="UniProtKB-KW"/>
</dbReference>
<dbReference type="Pfam" id="PF08241">
    <property type="entry name" value="Methyltransf_11"/>
    <property type="match status" value="1"/>
</dbReference>
<dbReference type="InterPro" id="IPR029063">
    <property type="entry name" value="SAM-dependent_MTases_sf"/>
</dbReference>
<dbReference type="GO" id="GO:0008757">
    <property type="term" value="F:S-adenosylmethionine-dependent methyltransferase activity"/>
    <property type="evidence" value="ECO:0007669"/>
    <property type="project" value="InterPro"/>
</dbReference>
<dbReference type="EMBL" id="MTPU01000003">
    <property type="protein sequence ID" value="OPH11309.1"/>
    <property type="molecule type" value="Genomic_DNA"/>
</dbReference>
<evidence type="ECO:0000313" key="3">
    <source>
        <dbReference type="Proteomes" id="UP000190056"/>
    </source>
</evidence>
<evidence type="ECO:0000313" key="2">
    <source>
        <dbReference type="EMBL" id="OPH11309.1"/>
    </source>
</evidence>
<name>A0A9Q5WBB1_9CYAN</name>
<reference evidence="2 3" key="1">
    <citation type="submission" date="2017-01" db="EMBL/GenBank/DDBJ databases">
        <authorList>
            <person name="Abreu V.A."/>
            <person name="Popin R.V."/>
            <person name="Rigonato J."/>
            <person name="Andreote A.P."/>
            <person name="Schaker P.C."/>
            <person name="Hoff-Risseti C."/>
            <person name="Alvarenga D.O."/>
            <person name="Varani A.M."/>
            <person name="Fiore M.F."/>
        </authorList>
    </citation>
    <scope>NUCLEOTIDE SEQUENCE [LARGE SCALE GENOMIC DNA]</scope>
    <source>
        <strain evidence="2 3">CENA302</strain>
    </source>
</reference>
<dbReference type="Proteomes" id="UP000190056">
    <property type="component" value="Unassembled WGS sequence"/>
</dbReference>
<keyword evidence="2" id="KW-0489">Methyltransferase</keyword>
<keyword evidence="2" id="KW-0808">Transferase</keyword>
<organism evidence="2 3">
    <name type="scientific">Cylindrospermopsis raciborskii CENA302</name>
    <dbReference type="NCBI Taxonomy" id="1170768"/>
    <lineage>
        <taxon>Bacteria</taxon>
        <taxon>Bacillati</taxon>
        <taxon>Cyanobacteriota</taxon>
        <taxon>Cyanophyceae</taxon>
        <taxon>Nostocales</taxon>
        <taxon>Aphanizomenonaceae</taxon>
        <taxon>Cylindrospermopsis</taxon>
    </lineage>
</organism>
<dbReference type="AlphaFoldDB" id="A0A9Q5WBB1"/>
<evidence type="ECO:0000259" key="1">
    <source>
        <dbReference type="Pfam" id="PF08241"/>
    </source>
</evidence>